<dbReference type="STRING" id="36842.SAMN02194393_03197"/>
<dbReference type="InterPro" id="IPR027417">
    <property type="entry name" value="P-loop_NTPase"/>
</dbReference>
<dbReference type="AlphaFoldDB" id="A0A1T5LPH7"/>
<evidence type="ECO:0000256" key="2">
    <source>
        <dbReference type="ARBA" id="ARBA00049360"/>
    </source>
</evidence>
<keyword evidence="7" id="KW-1185">Reference proteome</keyword>
<sequence length="262" mass="29308">MCKVIAIASQKGGTAKSTTCRNLATALKNMGYKVLVVDCDNQANLTDCFGIESPDKLDITLYHLMEKIIMDEDLPEKEAYIINKEEIDILPASILLSDIEIKLVSAMSREYILKTIIDEIKGDYDFVLLDAMPSLGLMTLNVLASCDSVLIPATPEYLSAKGLELLLKTIYKIKKRINKSIGFEGILLTMFDDRTKLAQQMLEMIKTSYDSHIRVFHTKIPKSVKVGEANARSKSIIDYMPTNKAAIAYDIFAKELLNKELV</sequence>
<proteinExistence type="inferred from homology"/>
<comment type="catalytic activity">
    <reaction evidence="2">
        <text>ATP + H2O = ADP + phosphate + H(+)</text>
        <dbReference type="Rhea" id="RHEA:13065"/>
        <dbReference type="ChEBI" id="CHEBI:15377"/>
        <dbReference type="ChEBI" id="CHEBI:15378"/>
        <dbReference type="ChEBI" id="CHEBI:30616"/>
        <dbReference type="ChEBI" id="CHEBI:43474"/>
        <dbReference type="ChEBI" id="CHEBI:456216"/>
    </reaction>
</comment>
<dbReference type="InterPro" id="IPR025669">
    <property type="entry name" value="AAA_dom"/>
</dbReference>
<dbReference type="PANTHER" id="PTHR13696">
    <property type="entry name" value="P-LOOP CONTAINING NUCLEOSIDE TRIPHOSPHATE HYDROLASE"/>
    <property type="match status" value="1"/>
</dbReference>
<dbReference type="Gene3D" id="3.40.50.300">
    <property type="entry name" value="P-loop containing nucleotide triphosphate hydrolases"/>
    <property type="match status" value="1"/>
</dbReference>
<evidence type="ECO:0000313" key="7">
    <source>
        <dbReference type="Proteomes" id="UP000190285"/>
    </source>
</evidence>
<feature type="domain" description="AAA" evidence="5">
    <location>
        <begin position="3"/>
        <end position="181"/>
    </location>
</feature>
<evidence type="ECO:0000256" key="1">
    <source>
        <dbReference type="ARBA" id="ARBA00006976"/>
    </source>
</evidence>
<evidence type="ECO:0000313" key="6">
    <source>
        <dbReference type="EMBL" id="SKC77866.1"/>
    </source>
</evidence>
<dbReference type="Proteomes" id="UP000190285">
    <property type="component" value="Unassembled WGS sequence"/>
</dbReference>
<dbReference type="EMBL" id="FUZT01000007">
    <property type="protein sequence ID" value="SKC77866.1"/>
    <property type="molecule type" value="Genomic_DNA"/>
</dbReference>
<comment type="subunit">
    <text evidence="3">Dimerizes in the presence of ATP but not ADP; ATP-binding is required for double-stranded (ds)DNA-binding. Interacts with DnaA.</text>
</comment>
<dbReference type="FunFam" id="3.40.50.300:FF:000285">
    <property type="entry name" value="Sporulation initiation inhibitor Soj"/>
    <property type="match status" value="1"/>
</dbReference>
<accession>A0A1T5LPH7</accession>
<organism evidence="6 7">
    <name type="scientific">Maledivibacter halophilus</name>
    <dbReference type="NCBI Taxonomy" id="36842"/>
    <lineage>
        <taxon>Bacteria</taxon>
        <taxon>Bacillati</taxon>
        <taxon>Bacillota</taxon>
        <taxon>Clostridia</taxon>
        <taxon>Peptostreptococcales</taxon>
        <taxon>Caminicellaceae</taxon>
        <taxon>Maledivibacter</taxon>
    </lineage>
</organism>
<name>A0A1T5LPH7_9FIRM</name>
<protein>
    <recommendedName>
        <fullName evidence="4">Sporulation initiation inhibitor protein Soj</fullName>
    </recommendedName>
</protein>
<dbReference type="Pfam" id="PF13614">
    <property type="entry name" value="AAA_31"/>
    <property type="match status" value="1"/>
</dbReference>
<dbReference type="CDD" id="cd02042">
    <property type="entry name" value="ParAB_family"/>
    <property type="match status" value="1"/>
</dbReference>
<comment type="similarity">
    <text evidence="1">Belongs to the ParA family.</text>
</comment>
<dbReference type="RefSeq" id="WP_079492915.1">
    <property type="nucleotide sequence ID" value="NZ_FUZT01000007.1"/>
</dbReference>
<evidence type="ECO:0000256" key="4">
    <source>
        <dbReference type="ARBA" id="ARBA00071824"/>
    </source>
</evidence>
<reference evidence="6 7" key="1">
    <citation type="submission" date="2017-02" db="EMBL/GenBank/DDBJ databases">
        <authorList>
            <person name="Peterson S.W."/>
        </authorList>
    </citation>
    <scope>NUCLEOTIDE SEQUENCE [LARGE SCALE GENOMIC DNA]</scope>
    <source>
        <strain evidence="6 7">M1</strain>
    </source>
</reference>
<dbReference type="SUPFAM" id="SSF52540">
    <property type="entry name" value="P-loop containing nucleoside triphosphate hydrolases"/>
    <property type="match status" value="1"/>
</dbReference>
<gene>
    <name evidence="6" type="ORF">SAMN02194393_03197</name>
</gene>
<dbReference type="OrthoDB" id="1856956at2"/>
<dbReference type="PANTHER" id="PTHR13696:SF52">
    <property type="entry name" value="PARA FAMILY PROTEIN CT_582"/>
    <property type="match status" value="1"/>
</dbReference>
<evidence type="ECO:0000259" key="5">
    <source>
        <dbReference type="Pfam" id="PF13614"/>
    </source>
</evidence>
<evidence type="ECO:0000256" key="3">
    <source>
        <dbReference type="ARBA" id="ARBA00062323"/>
    </source>
</evidence>
<dbReference type="InterPro" id="IPR050678">
    <property type="entry name" value="DNA_Partitioning_ATPase"/>
</dbReference>